<protein>
    <recommendedName>
        <fullName evidence="10">Lysylphosphatidylglycerol synthase-like protein</fullName>
    </recommendedName>
</protein>
<feature type="transmembrane region" description="Helical" evidence="7">
    <location>
        <begin position="145"/>
        <end position="169"/>
    </location>
</feature>
<keyword evidence="2" id="KW-1003">Cell membrane</keyword>
<dbReference type="EMBL" id="RJKE01000001">
    <property type="protein sequence ID" value="ROO90035.1"/>
    <property type="molecule type" value="Genomic_DNA"/>
</dbReference>
<feature type="transmembrane region" description="Helical" evidence="7">
    <location>
        <begin position="39"/>
        <end position="57"/>
    </location>
</feature>
<keyword evidence="3 7" id="KW-0812">Transmembrane</keyword>
<evidence type="ECO:0000313" key="8">
    <source>
        <dbReference type="EMBL" id="ROO90035.1"/>
    </source>
</evidence>
<evidence type="ECO:0008006" key="10">
    <source>
        <dbReference type="Google" id="ProtNLM"/>
    </source>
</evidence>
<evidence type="ECO:0000256" key="6">
    <source>
        <dbReference type="SAM" id="MobiDB-lite"/>
    </source>
</evidence>
<keyword evidence="5 7" id="KW-0472">Membrane</keyword>
<accession>A0A3N1D935</accession>
<evidence type="ECO:0000256" key="4">
    <source>
        <dbReference type="ARBA" id="ARBA00022989"/>
    </source>
</evidence>
<evidence type="ECO:0000256" key="3">
    <source>
        <dbReference type="ARBA" id="ARBA00022692"/>
    </source>
</evidence>
<dbReference type="RefSeq" id="WP_246053211.1">
    <property type="nucleotide sequence ID" value="NZ_RJKE01000001.1"/>
</dbReference>
<feature type="transmembrane region" description="Helical" evidence="7">
    <location>
        <begin position="189"/>
        <end position="210"/>
    </location>
</feature>
<proteinExistence type="predicted"/>
<organism evidence="8 9">
    <name type="scientific">Actinocorallia herbida</name>
    <dbReference type="NCBI Taxonomy" id="58109"/>
    <lineage>
        <taxon>Bacteria</taxon>
        <taxon>Bacillati</taxon>
        <taxon>Actinomycetota</taxon>
        <taxon>Actinomycetes</taxon>
        <taxon>Streptosporangiales</taxon>
        <taxon>Thermomonosporaceae</taxon>
        <taxon>Actinocorallia</taxon>
    </lineage>
</organism>
<comment type="caution">
    <text evidence="8">The sequence shown here is derived from an EMBL/GenBank/DDBJ whole genome shotgun (WGS) entry which is preliminary data.</text>
</comment>
<reference evidence="8 9" key="1">
    <citation type="submission" date="2018-11" db="EMBL/GenBank/DDBJ databases">
        <title>Sequencing the genomes of 1000 actinobacteria strains.</title>
        <authorList>
            <person name="Klenk H.-P."/>
        </authorList>
    </citation>
    <scope>NUCLEOTIDE SEQUENCE [LARGE SCALE GENOMIC DNA]</scope>
    <source>
        <strain evidence="8 9">DSM 44254</strain>
    </source>
</reference>
<feature type="region of interest" description="Disordered" evidence="6">
    <location>
        <begin position="287"/>
        <end position="316"/>
    </location>
</feature>
<evidence type="ECO:0000313" key="9">
    <source>
        <dbReference type="Proteomes" id="UP000272400"/>
    </source>
</evidence>
<evidence type="ECO:0000256" key="1">
    <source>
        <dbReference type="ARBA" id="ARBA00004651"/>
    </source>
</evidence>
<gene>
    <name evidence="8" type="ORF">EDD29_7748</name>
</gene>
<dbReference type="InterPro" id="IPR022791">
    <property type="entry name" value="L-PG_synthase/AglD"/>
</dbReference>
<name>A0A3N1D935_9ACTN</name>
<dbReference type="AlphaFoldDB" id="A0A3N1D935"/>
<dbReference type="Pfam" id="PF03706">
    <property type="entry name" value="LPG_synthase_TM"/>
    <property type="match status" value="1"/>
</dbReference>
<evidence type="ECO:0000256" key="2">
    <source>
        <dbReference type="ARBA" id="ARBA00022475"/>
    </source>
</evidence>
<evidence type="ECO:0000256" key="7">
    <source>
        <dbReference type="SAM" id="Phobius"/>
    </source>
</evidence>
<evidence type="ECO:0000256" key="5">
    <source>
        <dbReference type="ARBA" id="ARBA00023136"/>
    </source>
</evidence>
<sequence>MNSRRLKSIFVLTALGCCLYGIASQWPSIVDALSRMSPSALVGALAAGLAGLGCWMLGWRALLAGCGAPLPVRATTRIMFLGQLGKYVPGSVWALVGQVELARPYGVARTASASATVLAMATTVATGCLTAAAALPLTSAEALRAYWWAAALTPVLLACLHPRVVTWALNLALRLVRRPVLDSAVPARAMAAAVAWTLLGWLFFAVHLWLLAPSGSVLLAGGAYALAYVVGFLVILAPGGLGAREAALVLALGPVMGQADALVLALASRAVLTIADLIWAGVGRLQKAPQESPRSGNQPAPRGLVPEDDHRLEETS</sequence>
<keyword evidence="9" id="KW-1185">Reference proteome</keyword>
<dbReference type="Proteomes" id="UP000272400">
    <property type="component" value="Unassembled WGS sequence"/>
</dbReference>
<keyword evidence="4 7" id="KW-1133">Transmembrane helix</keyword>
<feature type="compositionally biased region" description="Basic and acidic residues" evidence="6">
    <location>
        <begin position="305"/>
        <end position="316"/>
    </location>
</feature>
<dbReference type="GO" id="GO:0005886">
    <property type="term" value="C:plasma membrane"/>
    <property type="evidence" value="ECO:0007669"/>
    <property type="project" value="UniProtKB-SubCell"/>
</dbReference>
<comment type="subcellular location">
    <subcellularLocation>
        <location evidence="1">Cell membrane</location>
        <topology evidence="1">Multi-pass membrane protein</topology>
    </subcellularLocation>
</comment>
<feature type="transmembrane region" description="Helical" evidence="7">
    <location>
        <begin position="217"/>
        <end position="241"/>
    </location>
</feature>
<feature type="transmembrane region" description="Helical" evidence="7">
    <location>
        <begin position="116"/>
        <end position="138"/>
    </location>
</feature>